<dbReference type="AlphaFoldDB" id="A0AA88CMT0"/>
<accession>A0AA88CMT0</accession>
<evidence type="ECO:0000313" key="2">
    <source>
        <dbReference type="Proteomes" id="UP001187192"/>
    </source>
</evidence>
<organism evidence="1 2">
    <name type="scientific">Ficus carica</name>
    <name type="common">Common fig</name>
    <dbReference type="NCBI Taxonomy" id="3494"/>
    <lineage>
        <taxon>Eukaryota</taxon>
        <taxon>Viridiplantae</taxon>
        <taxon>Streptophyta</taxon>
        <taxon>Embryophyta</taxon>
        <taxon>Tracheophyta</taxon>
        <taxon>Spermatophyta</taxon>
        <taxon>Magnoliopsida</taxon>
        <taxon>eudicotyledons</taxon>
        <taxon>Gunneridae</taxon>
        <taxon>Pentapetalae</taxon>
        <taxon>rosids</taxon>
        <taxon>fabids</taxon>
        <taxon>Rosales</taxon>
        <taxon>Moraceae</taxon>
        <taxon>Ficeae</taxon>
        <taxon>Ficus</taxon>
    </lineage>
</organism>
<protein>
    <submittedName>
        <fullName evidence="1">Uncharacterized protein</fullName>
    </submittedName>
</protein>
<proteinExistence type="predicted"/>
<dbReference type="Proteomes" id="UP001187192">
    <property type="component" value="Unassembled WGS sequence"/>
</dbReference>
<comment type="caution">
    <text evidence="1">The sequence shown here is derived from an EMBL/GenBank/DDBJ whole genome shotgun (WGS) entry which is preliminary data.</text>
</comment>
<gene>
    <name evidence="1" type="ORF">TIFTF001_001731</name>
</gene>
<keyword evidence="2" id="KW-1185">Reference proteome</keyword>
<name>A0AA88CMT0_FICCA</name>
<sequence>MDIIAKPSTKSLISGKYVCKSRHSLISDPEFAKLHFAQAKTCILIRENQSDFGISRALYLLEPEDGGVFDVEHRWCRSVKEECELCLRNTRLRYIR</sequence>
<evidence type="ECO:0000313" key="1">
    <source>
        <dbReference type="EMBL" id="GMN27608.1"/>
    </source>
</evidence>
<dbReference type="EMBL" id="BTGU01000002">
    <property type="protein sequence ID" value="GMN27608.1"/>
    <property type="molecule type" value="Genomic_DNA"/>
</dbReference>
<reference evidence="1" key="1">
    <citation type="submission" date="2023-07" db="EMBL/GenBank/DDBJ databases">
        <title>draft genome sequence of fig (Ficus carica).</title>
        <authorList>
            <person name="Takahashi T."/>
            <person name="Nishimura K."/>
        </authorList>
    </citation>
    <scope>NUCLEOTIDE SEQUENCE</scope>
</reference>